<name>A0A160NU41_STRLU</name>
<organism evidence="1 2">
    <name type="scientific">Streptomyces laurentii</name>
    <dbReference type="NCBI Taxonomy" id="39478"/>
    <lineage>
        <taxon>Bacteria</taxon>
        <taxon>Bacillati</taxon>
        <taxon>Actinomycetota</taxon>
        <taxon>Actinomycetes</taxon>
        <taxon>Kitasatosporales</taxon>
        <taxon>Streptomycetaceae</taxon>
        <taxon>Streptomyces</taxon>
    </lineage>
</organism>
<sequence>MAQRLGIAEKTYRQLETTGRRGTLAHYDRARDEWIAWDDWAASSAAG</sequence>
<dbReference type="Proteomes" id="UP000217676">
    <property type="component" value="Chromosome"/>
</dbReference>
<reference evidence="1 2" key="1">
    <citation type="journal article" date="2016" name="Genome Announc.">
        <title>Complete Genome Sequence of Thiostrepton-Producing Streptomyces laurentii ATCC 31255.</title>
        <authorList>
            <person name="Doi K."/>
            <person name="Fujino Y."/>
            <person name="Nagayoshi Y."/>
            <person name="Ohshima T."/>
            <person name="Ogata S."/>
        </authorList>
    </citation>
    <scope>NUCLEOTIDE SEQUENCE [LARGE SCALE GENOMIC DNA]</scope>
    <source>
        <strain evidence="1 2">ATCC 31255</strain>
    </source>
</reference>
<protein>
    <submittedName>
        <fullName evidence="1">Uncharacterized protein</fullName>
    </submittedName>
</protein>
<proteinExistence type="predicted"/>
<accession>A0A160NU41</accession>
<dbReference type="AlphaFoldDB" id="A0A160NU41"/>
<dbReference type="EMBL" id="AP017424">
    <property type="protein sequence ID" value="BAU81030.1"/>
    <property type="molecule type" value="Genomic_DNA"/>
</dbReference>
<evidence type="ECO:0000313" key="1">
    <source>
        <dbReference type="EMBL" id="BAU81030.1"/>
    </source>
</evidence>
<gene>
    <name evidence="1" type="ORF">SLA_0075</name>
</gene>
<dbReference type="KEGG" id="slau:SLA_0075"/>
<keyword evidence="2" id="KW-1185">Reference proteome</keyword>
<evidence type="ECO:0000313" key="2">
    <source>
        <dbReference type="Proteomes" id="UP000217676"/>
    </source>
</evidence>